<feature type="compositionally biased region" description="Pro residues" evidence="9">
    <location>
        <begin position="66"/>
        <end position="77"/>
    </location>
</feature>
<dbReference type="GeneID" id="54409524"/>
<evidence type="ECO:0000256" key="6">
    <source>
        <dbReference type="ARBA" id="ARBA00022771"/>
    </source>
</evidence>
<dbReference type="GO" id="GO:0016567">
    <property type="term" value="P:protein ubiquitination"/>
    <property type="evidence" value="ECO:0007669"/>
    <property type="project" value="InterPro"/>
</dbReference>
<comment type="catalytic activity">
    <reaction evidence="1">
        <text>[E2 ubiquitin-conjugating enzyme]-S-ubiquitinyl-L-cysteine + [acceptor protein]-L-lysine = [E2 ubiquitin-conjugating enzyme]-L-cysteine + [acceptor protein]-N(6)-ubiquitinyl-L-lysine.</text>
        <dbReference type="EC" id="2.3.2.31"/>
    </reaction>
</comment>
<evidence type="ECO:0000256" key="4">
    <source>
        <dbReference type="ARBA" id="ARBA00022723"/>
    </source>
</evidence>
<evidence type="ECO:0000256" key="7">
    <source>
        <dbReference type="ARBA" id="ARBA00022786"/>
    </source>
</evidence>
<dbReference type="InterPro" id="IPR044066">
    <property type="entry name" value="TRIAD_supradom"/>
</dbReference>
<dbReference type="Proteomes" id="UP000799771">
    <property type="component" value="Unassembled WGS sequence"/>
</dbReference>
<evidence type="ECO:0000256" key="3">
    <source>
        <dbReference type="ARBA" id="ARBA00022679"/>
    </source>
</evidence>
<dbReference type="Pfam" id="PF01485">
    <property type="entry name" value="IBR"/>
    <property type="match status" value="1"/>
</dbReference>
<feature type="domain" description="RING-type" evidence="10">
    <location>
        <begin position="77"/>
        <end position="326"/>
    </location>
</feature>
<sequence length="366" mass="40577">MARTKDTACTQAVRARNTALPPPTTRVLRSQTTSQPLSPNTSKVTKPRPRRRRQDPWAPKRKRRPNPNPKPRPPPPTHFTCRICIEERPTADFIKYLSPNRGYWTAFDIPAPCIAHLTRHPRLKNDPVCKSCIGHSMSARLDTLGARQVGIGCLEPGCTEPWSWEFVMHYLPGGAVLEKYNLAMMHVWKQDTTPQLMTCIAPSCAQIGLPDALAQGYPHVSCHACRLRQCAVCLVPWHADQTCAEYAAANVDAQMSAPEKETLRLLQEKDGKRCPNCQLVIEKDGGCDSMLCPGCQTFFNWTTAASVVPGSTKAVSATLYPNGPYVRTPQNGPVVCEMDRLEGIVPPPDLVGDVKVYQPKDGFITR</sequence>
<evidence type="ECO:0000313" key="12">
    <source>
        <dbReference type="Proteomes" id="UP000799771"/>
    </source>
</evidence>
<protein>
    <recommendedName>
        <fullName evidence="2">RBR-type E3 ubiquitin transferase</fullName>
        <ecNumber evidence="2">2.3.2.31</ecNumber>
    </recommendedName>
</protein>
<keyword evidence="3" id="KW-0808">Transferase</keyword>
<name>A0A6A6A0H8_9PLEO</name>
<dbReference type="InterPro" id="IPR002867">
    <property type="entry name" value="IBR_dom"/>
</dbReference>
<organism evidence="11 12">
    <name type="scientific">Dothidotthia symphoricarpi CBS 119687</name>
    <dbReference type="NCBI Taxonomy" id="1392245"/>
    <lineage>
        <taxon>Eukaryota</taxon>
        <taxon>Fungi</taxon>
        <taxon>Dikarya</taxon>
        <taxon>Ascomycota</taxon>
        <taxon>Pezizomycotina</taxon>
        <taxon>Dothideomycetes</taxon>
        <taxon>Pleosporomycetidae</taxon>
        <taxon>Pleosporales</taxon>
        <taxon>Dothidotthiaceae</taxon>
        <taxon>Dothidotthia</taxon>
    </lineage>
</organism>
<proteinExistence type="predicted"/>
<keyword evidence="6" id="KW-0863">Zinc-finger</keyword>
<evidence type="ECO:0000256" key="8">
    <source>
        <dbReference type="ARBA" id="ARBA00022833"/>
    </source>
</evidence>
<evidence type="ECO:0000256" key="9">
    <source>
        <dbReference type="SAM" id="MobiDB-lite"/>
    </source>
</evidence>
<dbReference type="EMBL" id="ML977518">
    <property type="protein sequence ID" value="KAF2124755.1"/>
    <property type="molecule type" value="Genomic_DNA"/>
</dbReference>
<dbReference type="RefSeq" id="XP_033519148.1">
    <property type="nucleotide sequence ID" value="XM_033669092.1"/>
</dbReference>
<dbReference type="InterPro" id="IPR031127">
    <property type="entry name" value="E3_UB_ligase_RBR"/>
</dbReference>
<keyword evidence="5" id="KW-0677">Repeat</keyword>
<dbReference type="PROSITE" id="PS51873">
    <property type="entry name" value="TRIAD"/>
    <property type="match status" value="1"/>
</dbReference>
<gene>
    <name evidence="11" type="ORF">P153DRAFT_370666</name>
</gene>
<keyword evidence="8" id="KW-0862">Zinc</keyword>
<dbReference type="AlphaFoldDB" id="A0A6A6A0H8"/>
<dbReference type="SUPFAM" id="SSF57850">
    <property type="entry name" value="RING/U-box"/>
    <property type="match status" value="2"/>
</dbReference>
<accession>A0A6A6A0H8</accession>
<evidence type="ECO:0000259" key="10">
    <source>
        <dbReference type="PROSITE" id="PS51873"/>
    </source>
</evidence>
<evidence type="ECO:0000313" key="11">
    <source>
        <dbReference type="EMBL" id="KAF2124755.1"/>
    </source>
</evidence>
<evidence type="ECO:0000256" key="2">
    <source>
        <dbReference type="ARBA" id="ARBA00012251"/>
    </source>
</evidence>
<dbReference type="Gene3D" id="1.20.120.1750">
    <property type="match status" value="1"/>
</dbReference>
<dbReference type="PANTHER" id="PTHR11685">
    <property type="entry name" value="RBR FAMILY RING FINGER AND IBR DOMAIN-CONTAINING"/>
    <property type="match status" value="1"/>
</dbReference>
<reference evidence="11" key="1">
    <citation type="journal article" date="2020" name="Stud. Mycol.">
        <title>101 Dothideomycetes genomes: a test case for predicting lifestyles and emergence of pathogens.</title>
        <authorList>
            <person name="Haridas S."/>
            <person name="Albert R."/>
            <person name="Binder M."/>
            <person name="Bloem J."/>
            <person name="Labutti K."/>
            <person name="Salamov A."/>
            <person name="Andreopoulos B."/>
            <person name="Baker S."/>
            <person name="Barry K."/>
            <person name="Bills G."/>
            <person name="Bluhm B."/>
            <person name="Cannon C."/>
            <person name="Castanera R."/>
            <person name="Culley D."/>
            <person name="Daum C."/>
            <person name="Ezra D."/>
            <person name="Gonzalez J."/>
            <person name="Henrissat B."/>
            <person name="Kuo A."/>
            <person name="Liang C."/>
            <person name="Lipzen A."/>
            <person name="Lutzoni F."/>
            <person name="Magnuson J."/>
            <person name="Mondo S."/>
            <person name="Nolan M."/>
            <person name="Ohm R."/>
            <person name="Pangilinan J."/>
            <person name="Park H.-J."/>
            <person name="Ramirez L."/>
            <person name="Alfaro M."/>
            <person name="Sun H."/>
            <person name="Tritt A."/>
            <person name="Yoshinaga Y."/>
            <person name="Zwiers L.-H."/>
            <person name="Turgeon B."/>
            <person name="Goodwin S."/>
            <person name="Spatafora J."/>
            <person name="Crous P."/>
            <person name="Grigoriev I."/>
        </authorList>
    </citation>
    <scope>NUCLEOTIDE SEQUENCE</scope>
    <source>
        <strain evidence="11">CBS 119687</strain>
    </source>
</reference>
<dbReference type="OrthoDB" id="1431934at2759"/>
<evidence type="ECO:0000256" key="5">
    <source>
        <dbReference type="ARBA" id="ARBA00022737"/>
    </source>
</evidence>
<evidence type="ECO:0000256" key="1">
    <source>
        <dbReference type="ARBA" id="ARBA00001798"/>
    </source>
</evidence>
<feature type="region of interest" description="Disordered" evidence="9">
    <location>
        <begin position="1"/>
        <end position="80"/>
    </location>
</feature>
<keyword evidence="12" id="KW-1185">Reference proteome</keyword>
<keyword evidence="7" id="KW-0833">Ubl conjugation pathway</keyword>
<feature type="compositionally biased region" description="Polar residues" evidence="9">
    <location>
        <begin position="27"/>
        <end position="44"/>
    </location>
</feature>
<dbReference type="GO" id="GO:0008270">
    <property type="term" value="F:zinc ion binding"/>
    <property type="evidence" value="ECO:0007669"/>
    <property type="project" value="UniProtKB-KW"/>
</dbReference>
<keyword evidence="4" id="KW-0479">Metal-binding</keyword>
<feature type="compositionally biased region" description="Basic residues" evidence="9">
    <location>
        <begin position="45"/>
        <end position="65"/>
    </location>
</feature>
<dbReference type="EC" id="2.3.2.31" evidence="2"/>
<dbReference type="GO" id="GO:0061630">
    <property type="term" value="F:ubiquitin protein ligase activity"/>
    <property type="evidence" value="ECO:0007669"/>
    <property type="project" value="UniProtKB-EC"/>
</dbReference>